<protein>
    <submittedName>
        <fullName evidence="1">Uncharacterized protein</fullName>
    </submittedName>
</protein>
<evidence type="ECO:0000313" key="1">
    <source>
        <dbReference type="EMBL" id="BBZ31595.1"/>
    </source>
</evidence>
<gene>
    <name evidence="1" type="ORF">MCNF_02000</name>
</gene>
<evidence type="ECO:0000313" key="2">
    <source>
        <dbReference type="Proteomes" id="UP000466931"/>
    </source>
</evidence>
<reference evidence="1" key="2">
    <citation type="submission" date="2020-02" db="EMBL/GenBank/DDBJ databases">
        <authorList>
            <person name="Matsumoto Y."/>
            <person name="Motooka D."/>
            <person name="Nakamura S."/>
        </authorList>
    </citation>
    <scope>NUCLEOTIDE SEQUENCE</scope>
    <source>
        <strain evidence="1">JCM 13671</strain>
    </source>
</reference>
<dbReference type="InterPro" id="IPR036465">
    <property type="entry name" value="vWFA_dom_sf"/>
</dbReference>
<reference evidence="1" key="1">
    <citation type="journal article" date="2019" name="Emerg. Microbes Infect.">
        <title>Comprehensive subspecies identification of 175 nontuberculous mycobacteria species based on 7547 genomic profiles.</title>
        <authorList>
            <person name="Matsumoto Y."/>
            <person name="Kinjo T."/>
            <person name="Motooka D."/>
            <person name="Nabeya D."/>
            <person name="Jung N."/>
            <person name="Uechi K."/>
            <person name="Horii T."/>
            <person name="Iida T."/>
            <person name="Fujita J."/>
            <person name="Nakamura S."/>
        </authorList>
    </citation>
    <scope>NUCLEOTIDE SEQUENCE [LARGE SCALE GENOMIC DNA]</scope>
    <source>
        <strain evidence="1">JCM 13671</strain>
    </source>
</reference>
<dbReference type="EMBL" id="AP022612">
    <property type="protein sequence ID" value="BBZ31595.1"/>
    <property type="molecule type" value="Genomic_DNA"/>
</dbReference>
<name>A0A7I7XQX3_9MYCO</name>
<organism evidence="1 2">
    <name type="scientific">Mycolicibacterium confluentis</name>
    <dbReference type="NCBI Taxonomy" id="28047"/>
    <lineage>
        <taxon>Bacteria</taxon>
        <taxon>Bacillati</taxon>
        <taxon>Actinomycetota</taxon>
        <taxon>Actinomycetes</taxon>
        <taxon>Mycobacteriales</taxon>
        <taxon>Mycobacteriaceae</taxon>
        <taxon>Mycolicibacterium</taxon>
    </lineage>
</organism>
<dbReference type="AlphaFoldDB" id="A0A7I7XQX3"/>
<dbReference type="Gene3D" id="3.40.50.410">
    <property type="entry name" value="von Willebrand factor, type A domain"/>
    <property type="match status" value="1"/>
</dbReference>
<accession>A0A7I7XQX3</accession>
<dbReference type="RefSeq" id="WP_085153529.1">
    <property type="nucleotide sequence ID" value="NZ_AP022612.1"/>
</dbReference>
<proteinExistence type="predicted"/>
<dbReference type="Proteomes" id="UP000466931">
    <property type="component" value="Chromosome"/>
</dbReference>
<keyword evidence="2" id="KW-1185">Reference proteome</keyword>
<dbReference type="OrthoDB" id="4605582at2"/>
<sequence length="322" mass="33988">MELTWWLVAILGMVALAVCVAGALLWPWSAAKRVLRPLANVSRLTRLPEYRRAVRMRTIAAIAAVALLLVTFVAAVVAASRPTGGPTLSPYSDSAAPEDIMVCVGAPPTDPAMGEALQFFADAIPTFGTERIGLTSANRRVVPLTRDYQYAAAQFADYARPVEQQGDSPAFVRPVSYADYAVTLPDLLGLCLTGFPQFEEPSAQRRSLIYIGPGALSDAEPSLFSIGEVTELASHAGIQLNSVVTGGDDADVAAMAEATGGRTYPAEDGVPERLADIRSHLPGASVEAAAGPVRATETPDVPLTVALIALLALALWPVVMHR</sequence>